<protein>
    <recommendedName>
        <fullName evidence="5">Collagen triple helix repeat-containing protein</fullName>
    </recommendedName>
</protein>
<feature type="region of interest" description="Disordered" evidence="1">
    <location>
        <begin position="53"/>
        <end position="86"/>
    </location>
</feature>
<keyword evidence="4" id="KW-1185">Reference proteome</keyword>
<gene>
    <name evidence="3" type="ORF">SAMN04489844_3123</name>
</gene>
<dbReference type="Proteomes" id="UP000198742">
    <property type="component" value="Unassembled WGS sequence"/>
</dbReference>
<dbReference type="STRING" id="402596.SAMN04489844_3123"/>
<dbReference type="RefSeq" id="WP_090969991.1">
    <property type="nucleotide sequence ID" value="NZ_FNRT01000002.1"/>
</dbReference>
<name>A0A1H4VXF0_9ACTN</name>
<feature type="signal peptide" evidence="2">
    <location>
        <begin position="1"/>
        <end position="26"/>
    </location>
</feature>
<proteinExistence type="predicted"/>
<dbReference type="Gene3D" id="1.20.5.320">
    <property type="entry name" value="6-Phosphogluconate Dehydrogenase, domain 3"/>
    <property type="match status" value="1"/>
</dbReference>
<reference evidence="4" key="1">
    <citation type="submission" date="2016-10" db="EMBL/GenBank/DDBJ databases">
        <authorList>
            <person name="Varghese N."/>
            <person name="Submissions S."/>
        </authorList>
    </citation>
    <scope>NUCLEOTIDE SEQUENCE [LARGE SCALE GENOMIC DNA]</scope>
    <source>
        <strain evidence="4">DSM 22017</strain>
    </source>
</reference>
<feature type="compositionally biased region" description="Low complexity" evidence="1">
    <location>
        <begin position="67"/>
        <end position="86"/>
    </location>
</feature>
<dbReference type="AlphaFoldDB" id="A0A1H4VXF0"/>
<feature type="chain" id="PRO_5011547560" description="Collagen triple helix repeat-containing protein" evidence="2">
    <location>
        <begin position="27"/>
        <end position="213"/>
    </location>
</feature>
<dbReference type="EMBL" id="FNRT01000002">
    <property type="protein sequence ID" value="SEC85550.1"/>
    <property type="molecule type" value="Genomic_DNA"/>
</dbReference>
<evidence type="ECO:0008006" key="5">
    <source>
        <dbReference type="Google" id="ProtNLM"/>
    </source>
</evidence>
<keyword evidence="2" id="KW-0732">Signal</keyword>
<evidence type="ECO:0000313" key="3">
    <source>
        <dbReference type="EMBL" id="SEC85550.1"/>
    </source>
</evidence>
<evidence type="ECO:0000256" key="1">
    <source>
        <dbReference type="SAM" id="MobiDB-lite"/>
    </source>
</evidence>
<dbReference type="OrthoDB" id="3787396at2"/>
<accession>A0A1H4VXF0</accession>
<sequence length="213" mass="21189">MPRLPAPVAVVVSAALLASVGAGSYAAGSLVTSKQIKDGTIKVEDLSPKAVERLRGSTGPAGPPGPAGATGATGSTGAQGARGASAWDKIPSRQTVTGKAPVFFQAATAGDFGSATITLPARPATPMSQGTTAFFAEGPLVASFGAPRSPDCTGTTDVPTAPPGMLCVYVAGGNVRGLFASDTWWGERNVVMLASAVNPGLVNGTFVWAYTAP</sequence>
<evidence type="ECO:0000256" key="2">
    <source>
        <dbReference type="SAM" id="SignalP"/>
    </source>
</evidence>
<evidence type="ECO:0000313" key="4">
    <source>
        <dbReference type="Proteomes" id="UP000198742"/>
    </source>
</evidence>
<organism evidence="3 4">
    <name type="scientific">Nocardioides exalbidus</name>
    <dbReference type="NCBI Taxonomy" id="402596"/>
    <lineage>
        <taxon>Bacteria</taxon>
        <taxon>Bacillati</taxon>
        <taxon>Actinomycetota</taxon>
        <taxon>Actinomycetes</taxon>
        <taxon>Propionibacteriales</taxon>
        <taxon>Nocardioidaceae</taxon>
        <taxon>Nocardioides</taxon>
    </lineage>
</organism>